<protein>
    <submittedName>
        <fullName evidence="1">Uncharacterized protein</fullName>
    </submittedName>
</protein>
<dbReference type="AlphaFoldDB" id="A0A699WEW5"/>
<feature type="non-terminal residue" evidence="1">
    <location>
        <position position="39"/>
    </location>
</feature>
<comment type="caution">
    <text evidence="1">The sequence shown here is derived from an EMBL/GenBank/DDBJ whole genome shotgun (WGS) entry which is preliminary data.</text>
</comment>
<name>A0A699WEW5_TANCI</name>
<organism evidence="1">
    <name type="scientific">Tanacetum cinerariifolium</name>
    <name type="common">Dalmatian daisy</name>
    <name type="synonym">Chrysanthemum cinerariifolium</name>
    <dbReference type="NCBI Taxonomy" id="118510"/>
    <lineage>
        <taxon>Eukaryota</taxon>
        <taxon>Viridiplantae</taxon>
        <taxon>Streptophyta</taxon>
        <taxon>Embryophyta</taxon>
        <taxon>Tracheophyta</taxon>
        <taxon>Spermatophyta</taxon>
        <taxon>Magnoliopsida</taxon>
        <taxon>eudicotyledons</taxon>
        <taxon>Gunneridae</taxon>
        <taxon>Pentapetalae</taxon>
        <taxon>asterids</taxon>
        <taxon>campanulids</taxon>
        <taxon>Asterales</taxon>
        <taxon>Asteraceae</taxon>
        <taxon>Asteroideae</taxon>
        <taxon>Anthemideae</taxon>
        <taxon>Anthemidinae</taxon>
        <taxon>Tanacetum</taxon>
    </lineage>
</organism>
<evidence type="ECO:0000313" key="1">
    <source>
        <dbReference type="EMBL" id="GFD45857.1"/>
    </source>
</evidence>
<reference evidence="1" key="1">
    <citation type="journal article" date="2019" name="Sci. Rep.">
        <title>Draft genome of Tanacetum cinerariifolium, the natural source of mosquito coil.</title>
        <authorList>
            <person name="Yamashiro T."/>
            <person name="Shiraishi A."/>
            <person name="Satake H."/>
            <person name="Nakayama K."/>
        </authorList>
    </citation>
    <scope>NUCLEOTIDE SEQUENCE</scope>
</reference>
<accession>A0A699WEW5</accession>
<proteinExistence type="predicted"/>
<gene>
    <name evidence="1" type="ORF">Tci_917826</name>
</gene>
<dbReference type="EMBL" id="BKCJ011659401">
    <property type="protein sequence ID" value="GFD45857.1"/>
    <property type="molecule type" value="Genomic_DNA"/>
</dbReference>
<sequence>MVNITTVMDLTGEVLSSPEVPLRATLTQYALLVDVDTKE</sequence>